<evidence type="ECO:0000313" key="5">
    <source>
        <dbReference type="Proteomes" id="UP000295075"/>
    </source>
</evidence>
<dbReference type="Proteomes" id="UP000295075">
    <property type="component" value="Unassembled WGS sequence"/>
</dbReference>
<dbReference type="PANTHER" id="PTHR16222:SF24">
    <property type="entry name" value="ADP-RIBOSYLHYDROLASE ARH3"/>
    <property type="match status" value="1"/>
</dbReference>
<dbReference type="RefSeq" id="WP_132401990.1">
    <property type="nucleotide sequence ID" value="NZ_SMKA01000008.1"/>
</dbReference>
<feature type="binding site" evidence="3">
    <location>
        <position position="305"/>
    </location>
    <ligand>
        <name>Mg(2+)</name>
        <dbReference type="ChEBI" id="CHEBI:18420"/>
        <label>2</label>
    </ligand>
</feature>
<dbReference type="GO" id="GO:0016787">
    <property type="term" value="F:hydrolase activity"/>
    <property type="evidence" value="ECO:0007669"/>
    <property type="project" value="UniProtKB-KW"/>
</dbReference>
<dbReference type="GO" id="GO:0046872">
    <property type="term" value="F:metal ion binding"/>
    <property type="evidence" value="ECO:0007669"/>
    <property type="project" value="UniProtKB-KW"/>
</dbReference>
<organism evidence="4 5">
    <name type="scientific">Kribbella albertanoniae</name>
    <dbReference type="NCBI Taxonomy" id="1266829"/>
    <lineage>
        <taxon>Bacteria</taxon>
        <taxon>Bacillati</taxon>
        <taxon>Actinomycetota</taxon>
        <taxon>Actinomycetes</taxon>
        <taxon>Propionibacteriales</taxon>
        <taxon>Kribbellaceae</taxon>
        <taxon>Kribbella</taxon>
    </lineage>
</organism>
<keyword evidence="5" id="KW-1185">Reference proteome</keyword>
<name>A0A4V2XSM4_9ACTN</name>
<dbReference type="OrthoDB" id="4871367at2"/>
<dbReference type="PANTHER" id="PTHR16222">
    <property type="entry name" value="ADP-RIBOSYLGLYCOHYDROLASE"/>
    <property type="match status" value="1"/>
</dbReference>
<keyword evidence="3" id="KW-0460">Magnesium</keyword>
<proteinExistence type="inferred from homology"/>
<feature type="binding site" evidence="3">
    <location>
        <position position="306"/>
    </location>
    <ligand>
        <name>Mg(2+)</name>
        <dbReference type="ChEBI" id="CHEBI:18420"/>
        <label>1</label>
    </ligand>
</feature>
<feature type="binding site" evidence="3">
    <location>
        <position position="64"/>
    </location>
    <ligand>
        <name>Mg(2+)</name>
        <dbReference type="ChEBI" id="CHEBI:18420"/>
        <label>1</label>
    </ligand>
</feature>
<sequence>MNREALETWRGRVRGSLLGGAIGDALGAPVEFESGRKILKKHPQLLRTFVTGGAGWPPGTVTDDTQMTLFTIEGLIRAGVRSDRGLGLTLAPVHHAYDRWLDTQQRSAPSGERDGWLQAEQWLYARRAPGNTCLAALRGARHGGPRITQYGVQVVNDSKGCGGVMRVAPFGLLPDTFTTEWVFDAASETAGYTHGHPSGKLASGALAAIIHEICGGATLDTALDTAAELLTRYEGHEETSEALTDARELAALPPAHRPASVDQLGGGWVAEEALAIAVYVSLIHQEPEQFLDALALAVTHSGDSDSTGAICGNILGALHGEAALPAELAATVEGRAVVLQLADDFVEEFTRTQPHPGFAARYPSS</sequence>
<gene>
    <name evidence="4" type="ORF">E1261_04005</name>
</gene>
<evidence type="ECO:0000313" key="4">
    <source>
        <dbReference type="EMBL" id="TDC34325.1"/>
    </source>
</evidence>
<keyword evidence="3" id="KW-0479">Metal-binding</keyword>
<feature type="binding site" evidence="3">
    <location>
        <position position="63"/>
    </location>
    <ligand>
        <name>Mg(2+)</name>
        <dbReference type="ChEBI" id="CHEBI:18420"/>
        <label>1</label>
    </ligand>
</feature>
<dbReference type="AlphaFoldDB" id="A0A4V2XSM4"/>
<dbReference type="Pfam" id="PF03747">
    <property type="entry name" value="ADP_ribosyl_GH"/>
    <property type="match status" value="1"/>
</dbReference>
<dbReference type="InterPro" id="IPR050792">
    <property type="entry name" value="ADP-ribosylglycohydrolase"/>
</dbReference>
<evidence type="ECO:0000256" key="1">
    <source>
        <dbReference type="ARBA" id="ARBA00010702"/>
    </source>
</evidence>
<accession>A0A4V2XSM4</accession>
<comment type="caution">
    <text evidence="4">The sequence shown here is derived from an EMBL/GenBank/DDBJ whole genome shotgun (WGS) entry which is preliminary data.</text>
</comment>
<comment type="similarity">
    <text evidence="1">Belongs to the ADP-ribosylglycohydrolase family.</text>
</comment>
<dbReference type="EMBL" id="SMKA01000008">
    <property type="protein sequence ID" value="TDC34325.1"/>
    <property type="molecule type" value="Genomic_DNA"/>
</dbReference>
<reference evidence="4 5" key="1">
    <citation type="submission" date="2019-03" db="EMBL/GenBank/DDBJ databases">
        <title>Draft genome sequences of novel Actinobacteria.</title>
        <authorList>
            <person name="Sahin N."/>
            <person name="Ay H."/>
            <person name="Saygin H."/>
        </authorList>
    </citation>
    <scope>NUCLEOTIDE SEQUENCE [LARGE SCALE GENOMIC DNA]</scope>
    <source>
        <strain evidence="4 5">JCM 30547</strain>
    </source>
</reference>
<dbReference type="SUPFAM" id="SSF101478">
    <property type="entry name" value="ADP-ribosylglycohydrolase"/>
    <property type="match status" value="1"/>
</dbReference>
<dbReference type="InterPro" id="IPR005502">
    <property type="entry name" value="Ribosyl_crysJ1"/>
</dbReference>
<evidence type="ECO:0000256" key="3">
    <source>
        <dbReference type="PIRSR" id="PIRSR605502-1"/>
    </source>
</evidence>
<comment type="cofactor">
    <cofactor evidence="3">
        <name>Mg(2+)</name>
        <dbReference type="ChEBI" id="CHEBI:18420"/>
    </cofactor>
    <text evidence="3">Binds 2 magnesium ions per subunit.</text>
</comment>
<feature type="binding site" evidence="3">
    <location>
        <position position="303"/>
    </location>
    <ligand>
        <name>Mg(2+)</name>
        <dbReference type="ChEBI" id="CHEBI:18420"/>
        <label>1</label>
    </ligand>
</feature>
<dbReference type="Gene3D" id="1.10.4080.10">
    <property type="entry name" value="ADP-ribosylation/Crystallin J1"/>
    <property type="match status" value="1"/>
</dbReference>
<evidence type="ECO:0000256" key="2">
    <source>
        <dbReference type="ARBA" id="ARBA00022801"/>
    </source>
</evidence>
<dbReference type="InterPro" id="IPR036705">
    <property type="entry name" value="Ribosyl_crysJ1_sf"/>
</dbReference>
<keyword evidence="2 4" id="KW-0378">Hydrolase</keyword>
<protein>
    <submittedName>
        <fullName evidence="4">ADP-ribosylglycohydrolase family protein</fullName>
    </submittedName>
</protein>
<feature type="binding site" evidence="3">
    <location>
        <position position="62"/>
    </location>
    <ligand>
        <name>Mg(2+)</name>
        <dbReference type="ChEBI" id="CHEBI:18420"/>
        <label>1</label>
    </ligand>
</feature>